<protein>
    <recommendedName>
        <fullName evidence="5">Small ribosomal subunit protein bS6</fullName>
    </recommendedName>
    <alternativeName>
        <fullName evidence="6">30S ribosomal protein S6</fullName>
    </alternativeName>
</protein>
<dbReference type="OrthoDB" id="195283at2"/>
<dbReference type="STRING" id="320771.Cflav_PD4319"/>
<evidence type="ECO:0000313" key="8">
    <source>
        <dbReference type="Proteomes" id="UP000003688"/>
    </source>
</evidence>
<reference evidence="7 8" key="1">
    <citation type="journal article" date="2011" name="J. Bacteriol.">
        <title>Genome sequence of 'Pedosphaera parvula' Ellin514, an aerobic Verrucomicrobial isolate from pasture soil.</title>
        <authorList>
            <person name="Kant R."/>
            <person name="van Passel M.W."/>
            <person name="Sangwan P."/>
            <person name="Palva A."/>
            <person name="Lucas S."/>
            <person name="Copeland A."/>
            <person name="Lapidus A."/>
            <person name="Glavina Del Rio T."/>
            <person name="Dalin E."/>
            <person name="Tice H."/>
            <person name="Bruce D."/>
            <person name="Goodwin L."/>
            <person name="Pitluck S."/>
            <person name="Chertkov O."/>
            <person name="Larimer F.W."/>
            <person name="Land M.L."/>
            <person name="Hauser L."/>
            <person name="Brettin T.S."/>
            <person name="Detter J.C."/>
            <person name="Han S."/>
            <person name="de Vos W.M."/>
            <person name="Janssen P.H."/>
            <person name="Smidt H."/>
        </authorList>
    </citation>
    <scope>NUCLEOTIDE SEQUENCE [LARGE SCALE GENOMIC DNA]</scope>
    <source>
        <strain evidence="7 8">Ellin514</strain>
    </source>
</reference>
<evidence type="ECO:0000313" key="7">
    <source>
        <dbReference type="EMBL" id="EEF61298.1"/>
    </source>
</evidence>
<dbReference type="GO" id="GO:0005840">
    <property type="term" value="C:ribosome"/>
    <property type="evidence" value="ECO:0007669"/>
    <property type="project" value="UniProtKB-KW"/>
</dbReference>
<dbReference type="GO" id="GO:1990904">
    <property type="term" value="C:ribonucleoprotein complex"/>
    <property type="evidence" value="ECO:0007669"/>
    <property type="project" value="UniProtKB-KW"/>
</dbReference>
<evidence type="ECO:0000256" key="2">
    <source>
        <dbReference type="ARBA" id="ARBA00022980"/>
    </source>
</evidence>
<dbReference type="AlphaFoldDB" id="B9XFD4"/>
<dbReference type="RefSeq" id="WP_007414532.1">
    <property type="nucleotide sequence ID" value="NZ_ABOX02000010.1"/>
</dbReference>
<dbReference type="GO" id="GO:0003735">
    <property type="term" value="F:structural constituent of ribosome"/>
    <property type="evidence" value="ECO:0007669"/>
    <property type="project" value="InterPro"/>
</dbReference>
<name>B9XFD4_PEDPL</name>
<dbReference type="GO" id="GO:0006412">
    <property type="term" value="P:translation"/>
    <property type="evidence" value="ECO:0007669"/>
    <property type="project" value="InterPro"/>
</dbReference>
<dbReference type="InterPro" id="IPR035980">
    <property type="entry name" value="Ribosomal_bS6_sf"/>
</dbReference>
<organism evidence="7 8">
    <name type="scientific">Pedosphaera parvula (strain Ellin514)</name>
    <dbReference type="NCBI Taxonomy" id="320771"/>
    <lineage>
        <taxon>Bacteria</taxon>
        <taxon>Pseudomonadati</taxon>
        <taxon>Verrucomicrobiota</taxon>
        <taxon>Pedosphaerae</taxon>
        <taxon>Pedosphaerales</taxon>
        <taxon>Pedosphaeraceae</taxon>
        <taxon>Pedosphaera</taxon>
    </lineage>
</organism>
<dbReference type="Gene3D" id="3.30.70.60">
    <property type="match status" value="1"/>
</dbReference>
<dbReference type="EMBL" id="ABOX02000010">
    <property type="protein sequence ID" value="EEF61298.1"/>
    <property type="molecule type" value="Genomic_DNA"/>
</dbReference>
<comment type="function">
    <text evidence="4">Binds together with bS18 to 16S ribosomal RNA.</text>
</comment>
<dbReference type="Proteomes" id="UP000003688">
    <property type="component" value="Unassembled WGS sequence"/>
</dbReference>
<dbReference type="InterPro" id="IPR000529">
    <property type="entry name" value="Ribosomal_bS6"/>
</dbReference>
<evidence type="ECO:0000256" key="5">
    <source>
        <dbReference type="ARBA" id="ARBA00035294"/>
    </source>
</evidence>
<evidence type="ECO:0000256" key="4">
    <source>
        <dbReference type="ARBA" id="ARBA00035104"/>
    </source>
</evidence>
<sequence>MKRYEGLFILNTAGKEESLKETIDQLSDEINAAGGRVETVQKMDKRNFARVADKRNSSGFYVNVIFECKPSAITQLQTRFALNADVYRVMFSSAPTPKVVEAK</sequence>
<dbReference type="GO" id="GO:0019843">
    <property type="term" value="F:rRNA binding"/>
    <property type="evidence" value="ECO:0007669"/>
    <property type="project" value="InterPro"/>
</dbReference>
<proteinExistence type="inferred from homology"/>
<dbReference type="CDD" id="cd00473">
    <property type="entry name" value="bS6"/>
    <property type="match status" value="1"/>
</dbReference>
<evidence type="ECO:0000256" key="1">
    <source>
        <dbReference type="ARBA" id="ARBA00009512"/>
    </source>
</evidence>
<keyword evidence="3" id="KW-0687">Ribonucleoprotein</keyword>
<gene>
    <name evidence="7" type="ORF">Cflav_PD4319</name>
</gene>
<dbReference type="InterPro" id="IPR014717">
    <property type="entry name" value="Transl_elong_EF1B/ribsomal_bS6"/>
</dbReference>
<dbReference type="SUPFAM" id="SSF54995">
    <property type="entry name" value="Ribosomal protein S6"/>
    <property type="match status" value="1"/>
</dbReference>
<evidence type="ECO:0000256" key="6">
    <source>
        <dbReference type="ARBA" id="ARBA00035520"/>
    </source>
</evidence>
<accession>B9XFD4</accession>
<dbReference type="InterPro" id="IPR020814">
    <property type="entry name" value="Ribosomal_S6_plastid/chlpt"/>
</dbReference>
<dbReference type="Pfam" id="PF01250">
    <property type="entry name" value="Ribosomal_S6"/>
    <property type="match status" value="1"/>
</dbReference>
<evidence type="ECO:0000256" key="3">
    <source>
        <dbReference type="ARBA" id="ARBA00023274"/>
    </source>
</evidence>
<keyword evidence="8" id="KW-1185">Reference proteome</keyword>
<keyword evidence="2 7" id="KW-0689">Ribosomal protein</keyword>
<comment type="caution">
    <text evidence="7">The sequence shown here is derived from an EMBL/GenBank/DDBJ whole genome shotgun (WGS) entry which is preliminary data.</text>
</comment>
<comment type="similarity">
    <text evidence="1">Belongs to the bacterial ribosomal protein bS6 family.</text>
</comment>